<name>A0A974SEH5_9BACL</name>
<keyword evidence="1" id="KW-0812">Transmembrane</keyword>
<keyword evidence="1" id="KW-1133">Transmembrane helix</keyword>
<accession>A0A974SEH5</accession>
<sequence>MEPLTAAGIRGTTFLFWIAAVEGIICIPEIFHPRKKVIFKKYKWTVGSSLAKEDLEAVAATLITP</sequence>
<reference evidence="2 3" key="1">
    <citation type="submission" date="2021-01" db="EMBL/GenBank/DDBJ databases">
        <title>Whole genome sequence of Paenibacillus sonchi LMG 24727 for comparative genomics.</title>
        <authorList>
            <person name="Lee G."/>
            <person name="Kim M.-J."/>
            <person name="Lim K."/>
            <person name="Shin J.-H."/>
        </authorList>
    </citation>
    <scope>NUCLEOTIDE SEQUENCE [LARGE SCALE GENOMIC DNA]</scope>
    <source>
        <strain evidence="2 3">LMG 24727</strain>
    </source>
</reference>
<feature type="transmembrane region" description="Helical" evidence="1">
    <location>
        <begin position="12"/>
        <end position="31"/>
    </location>
</feature>
<dbReference type="RefSeq" id="WP_202677502.1">
    <property type="nucleotide sequence ID" value="NZ_CP068595.1"/>
</dbReference>
<keyword evidence="1" id="KW-0472">Membrane</keyword>
<dbReference type="EMBL" id="CP068595">
    <property type="protein sequence ID" value="QQZ63523.1"/>
    <property type="molecule type" value="Genomic_DNA"/>
</dbReference>
<keyword evidence="3" id="KW-1185">Reference proteome</keyword>
<dbReference type="AlphaFoldDB" id="A0A974SEH5"/>
<dbReference type="Proteomes" id="UP000595841">
    <property type="component" value="Chromosome"/>
</dbReference>
<evidence type="ECO:0000313" key="3">
    <source>
        <dbReference type="Proteomes" id="UP000595841"/>
    </source>
</evidence>
<proteinExistence type="predicted"/>
<protein>
    <submittedName>
        <fullName evidence="2">Uncharacterized protein</fullName>
    </submittedName>
</protein>
<organism evidence="2 3">
    <name type="scientific">Paenibacillus sonchi</name>
    <dbReference type="NCBI Taxonomy" id="373687"/>
    <lineage>
        <taxon>Bacteria</taxon>
        <taxon>Bacillati</taxon>
        <taxon>Bacillota</taxon>
        <taxon>Bacilli</taxon>
        <taxon>Bacillales</taxon>
        <taxon>Paenibacillaceae</taxon>
        <taxon>Paenibacillus</taxon>
        <taxon>Paenibacillus sonchi group</taxon>
    </lineage>
</organism>
<evidence type="ECO:0000256" key="1">
    <source>
        <dbReference type="SAM" id="Phobius"/>
    </source>
</evidence>
<gene>
    <name evidence="2" type="ORF">JI735_14350</name>
</gene>
<evidence type="ECO:0000313" key="2">
    <source>
        <dbReference type="EMBL" id="QQZ63523.1"/>
    </source>
</evidence>
<dbReference type="KEGG" id="pson:JI735_14350"/>